<dbReference type="InterPro" id="IPR006311">
    <property type="entry name" value="TAT_signal"/>
</dbReference>
<dbReference type="AlphaFoldDB" id="A0A4P7IFH8"/>
<dbReference type="Pfam" id="PF06737">
    <property type="entry name" value="Transglycosylas"/>
    <property type="match status" value="1"/>
</dbReference>
<dbReference type="RefSeq" id="WP_135267561.1">
    <property type="nucleotide sequence ID" value="NZ_CP038436.1"/>
</dbReference>
<evidence type="ECO:0000256" key="4">
    <source>
        <dbReference type="SAM" id="SignalP"/>
    </source>
</evidence>
<dbReference type="OrthoDB" id="1404170at2"/>
<dbReference type="CDD" id="cd13925">
    <property type="entry name" value="RPF"/>
    <property type="match status" value="1"/>
</dbReference>
<proteinExistence type="inferred from homology"/>
<feature type="signal peptide" evidence="4">
    <location>
        <begin position="1"/>
        <end position="39"/>
    </location>
</feature>
<dbReference type="Gene3D" id="2.20.230.10">
    <property type="entry name" value="Resuscitation-promoting factor rpfb"/>
    <property type="match status" value="1"/>
</dbReference>
<evidence type="ECO:0000256" key="1">
    <source>
        <dbReference type="ARBA" id="ARBA00010830"/>
    </source>
</evidence>
<dbReference type="InterPro" id="IPR010618">
    <property type="entry name" value="RPF"/>
</dbReference>
<dbReference type="InterPro" id="IPR023346">
    <property type="entry name" value="Lysozyme-like_dom_sf"/>
</dbReference>
<evidence type="ECO:0000313" key="6">
    <source>
        <dbReference type="EMBL" id="QBX55570.1"/>
    </source>
</evidence>
<organism evidence="6 7">
    <name type="scientific">Nocardioides seonyuensis</name>
    <dbReference type="NCBI Taxonomy" id="2518371"/>
    <lineage>
        <taxon>Bacteria</taxon>
        <taxon>Bacillati</taxon>
        <taxon>Actinomycetota</taxon>
        <taxon>Actinomycetes</taxon>
        <taxon>Propionibacteriales</taxon>
        <taxon>Nocardioidaceae</taxon>
        <taxon>Nocardioides</taxon>
    </lineage>
</organism>
<comment type="similarity">
    <text evidence="1">Belongs to the transglycosylase family. Rpf subfamily.</text>
</comment>
<dbReference type="PROSITE" id="PS51109">
    <property type="entry name" value="G5"/>
    <property type="match status" value="1"/>
</dbReference>
<dbReference type="GO" id="GO:0016787">
    <property type="term" value="F:hydrolase activity"/>
    <property type="evidence" value="ECO:0007669"/>
    <property type="project" value="UniProtKB-KW"/>
</dbReference>
<dbReference type="InterPro" id="IPR011098">
    <property type="entry name" value="G5_dom"/>
</dbReference>
<dbReference type="PROSITE" id="PS51318">
    <property type="entry name" value="TAT"/>
    <property type="match status" value="1"/>
</dbReference>
<gene>
    <name evidence="6" type="ORF">EXE58_08965</name>
</gene>
<dbReference type="EMBL" id="CP038436">
    <property type="protein sequence ID" value="QBX55570.1"/>
    <property type="molecule type" value="Genomic_DNA"/>
</dbReference>
<name>A0A4P7IFH8_9ACTN</name>
<evidence type="ECO:0000313" key="7">
    <source>
        <dbReference type="Proteomes" id="UP000294853"/>
    </source>
</evidence>
<keyword evidence="3" id="KW-0378">Hydrolase</keyword>
<keyword evidence="7" id="KW-1185">Reference proteome</keyword>
<dbReference type="SMART" id="SM01208">
    <property type="entry name" value="G5"/>
    <property type="match status" value="1"/>
</dbReference>
<sequence length="272" mass="29486">MRATTTPAQSNRSTRLRALAASTATAALALTLVPGSAAAAEPTGDPVVVRIKVADQAPVDVATAARTWPTKLLKTHAIAVDGNDLVRVKRDGRKVKGDRKRLRHGDVVRLVAVDKERATKRKRVQPRVVEVPTTQLKPGKRKVVQQGKPGVRKVVALRTFHNGEPVKYKVVKRKLVKDPRPRRVLVGRKPFTVPGTDGLNWGALANCESGGNPKAVNPAGYYGLYQFNVGTWNSVGGSGLPTHASAGEQTYRAKLLYKSRGRSPWPHCGRLL</sequence>
<evidence type="ECO:0000256" key="3">
    <source>
        <dbReference type="ARBA" id="ARBA00022801"/>
    </source>
</evidence>
<dbReference type="SUPFAM" id="SSF53955">
    <property type="entry name" value="Lysozyme-like"/>
    <property type="match status" value="1"/>
</dbReference>
<feature type="domain" description="G5" evidence="5">
    <location>
        <begin position="110"/>
        <end position="190"/>
    </location>
</feature>
<accession>A0A4P7IFH8</accession>
<feature type="chain" id="PRO_5020630131" description="G5 domain-containing protein" evidence="4">
    <location>
        <begin position="40"/>
        <end position="272"/>
    </location>
</feature>
<protein>
    <recommendedName>
        <fullName evidence="5">G5 domain-containing protein</fullName>
    </recommendedName>
</protein>
<dbReference type="Gene3D" id="1.10.530.10">
    <property type="match status" value="1"/>
</dbReference>
<dbReference type="Proteomes" id="UP000294853">
    <property type="component" value="Chromosome"/>
</dbReference>
<dbReference type="Pfam" id="PF07501">
    <property type="entry name" value="G5"/>
    <property type="match status" value="1"/>
</dbReference>
<reference evidence="6 7" key="1">
    <citation type="submission" date="2019-03" db="EMBL/GenBank/DDBJ databases">
        <title>Three New Species of Nocardioides, Nocardioides euryhalodurans sp. nov., Nocardioides seonyuensis sp. nov. and Nocardioides eburneoflavus sp. nov. Iolated from Soil.</title>
        <authorList>
            <person name="Roh S.G."/>
            <person name="Lee C."/>
            <person name="Kim M.-K."/>
            <person name="Kim S.B."/>
        </authorList>
    </citation>
    <scope>NUCLEOTIDE SEQUENCE [LARGE SCALE GENOMIC DNA]</scope>
    <source>
        <strain evidence="6 7">MMS17-SY207-3</strain>
    </source>
</reference>
<evidence type="ECO:0000256" key="2">
    <source>
        <dbReference type="ARBA" id="ARBA00022729"/>
    </source>
</evidence>
<dbReference type="KEGG" id="nsn:EXE58_08965"/>
<keyword evidence="2 4" id="KW-0732">Signal</keyword>
<evidence type="ECO:0000259" key="5">
    <source>
        <dbReference type="PROSITE" id="PS51109"/>
    </source>
</evidence>